<dbReference type="Proteomes" id="UP000290289">
    <property type="component" value="Chromosome 14"/>
</dbReference>
<evidence type="ECO:0000313" key="7">
    <source>
        <dbReference type="EMBL" id="RXH76283.1"/>
    </source>
</evidence>
<evidence type="ECO:0000313" key="8">
    <source>
        <dbReference type="Proteomes" id="UP000290289"/>
    </source>
</evidence>
<feature type="domain" description="Late embryogenesis abundant protein LEA-2 subgroup" evidence="6">
    <location>
        <begin position="65"/>
        <end position="158"/>
    </location>
</feature>
<evidence type="ECO:0000256" key="2">
    <source>
        <dbReference type="ARBA" id="ARBA00022692"/>
    </source>
</evidence>
<dbReference type="AlphaFoldDB" id="A0A498I5A2"/>
<keyword evidence="4 5" id="KW-0472">Membrane</keyword>
<dbReference type="GO" id="GO:0005886">
    <property type="term" value="C:plasma membrane"/>
    <property type="evidence" value="ECO:0007669"/>
    <property type="project" value="TreeGrafter"/>
</dbReference>
<sequence length="233" mass="26499">MTPKCGTRCLYFVGQAFLCLCLTTFIFWLIFLPKEPKFTVSNASLTRFNFTNTDNTLYYNLALNVTIRNPNKRVGIYYRRIQVFANYRKKRFANVTLPLEPFYQGRKNTTTLNHVLVEGQQWVAFGEHDLSQFNSETAAGVYSIDVEIYLRVKAKYGKVKTSDYGSSNIDCKLKVPVSSNNASATKNTSILYAVLEGQRLVVFEENDFSQFNLETATGVYSIGVHLALRERAG</sequence>
<accession>A0A498I5A2</accession>
<dbReference type="PANTHER" id="PTHR31415">
    <property type="entry name" value="OS05G0367900 PROTEIN"/>
    <property type="match status" value="1"/>
</dbReference>
<dbReference type="Pfam" id="PF03168">
    <property type="entry name" value="LEA_2"/>
    <property type="match status" value="1"/>
</dbReference>
<comment type="caution">
    <text evidence="7">The sequence shown here is derived from an EMBL/GenBank/DDBJ whole genome shotgun (WGS) entry which is preliminary data.</text>
</comment>
<gene>
    <name evidence="7" type="ORF">DVH24_019171</name>
</gene>
<reference evidence="7 8" key="1">
    <citation type="submission" date="2018-10" db="EMBL/GenBank/DDBJ databases">
        <title>A high-quality apple genome assembly.</title>
        <authorList>
            <person name="Hu J."/>
        </authorList>
    </citation>
    <scope>NUCLEOTIDE SEQUENCE [LARGE SCALE GENOMIC DNA]</scope>
    <source>
        <strain evidence="8">cv. HFTH1</strain>
        <tissue evidence="7">Young leaf</tissue>
    </source>
</reference>
<evidence type="ECO:0000256" key="5">
    <source>
        <dbReference type="SAM" id="Phobius"/>
    </source>
</evidence>
<organism evidence="7 8">
    <name type="scientific">Malus domestica</name>
    <name type="common">Apple</name>
    <name type="synonym">Pyrus malus</name>
    <dbReference type="NCBI Taxonomy" id="3750"/>
    <lineage>
        <taxon>Eukaryota</taxon>
        <taxon>Viridiplantae</taxon>
        <taxon>Streptophyta</taxon>
        <taxon>Embryophyta</taxon>
        <taxon>Tracheophyta</taxon>
        <taxon>Spermatophyta</taxon>
        <taxon>Magnoliopsida</taxon>
        <taxon>eudicotyledons</taxon>
        <taxon>Gunneridae</taxon>
        <taxon>Pentapetalae</taxon>
        <taxon>rosids</taxon>
        <taxon>fabids</taxon>
        <taxon>Rosales</taxon>
        <taxon>Rosaceae</taxon>
        <taxon>Amygdaloideae</taxon>
        <taxon>Maleae</taxon>
        <taxon>Malus</taxon>
    </lineage>
</organism>
<dbReference type="InterPro" id="IPR004864">
    <property type="entry name" value="LEA_2"/>
</dbReference>
<name>A0A498I5A2_MALDO</name>
<evidence type="ECO:0000256" key="4">
    <source>
        <dbReference type="ARBA" id="ARBA00023136"/>
    </source>
</evidence>
<feature type="transmembrane region" description="Helical" evidence="5">
    <location>
        <begin position="9"/>
        <end position="31"/>
    </location>
</feature>
<proteinExistence type="predicted"/>
<evidence type="ECO:0000259" key="6">
    <source>
        <dbReference type="Pfam" id="PF03168"/>
    </source>
</evidence>
<evidence type="ECO:0000256" key="1">
    <source>
        <dbReference type="ARBA" id="ARBA00004167"/>
    </source>
</evidence>
<dbReference type="GO" id="GO:0009506">
    <property type="term" value="C:plasmodesma"/>
    <property type="evidence" value="ECO:0007669"/>
    <property type="project" value="TreeGrafter"/>
</dbReference>
<dbReference type="GO" id="GO:0098542">
    <property type="term" value="P:defense response to other organism"/>
    <property type="evidence" value="ECO:0007669"/>
    <property type="project" value="InterPro"/>
</dbReference>
<dbReference type="InterPro" id="IPR044839">
    <property type="entry name" value="NDR1-like"/>
</dbReference>
<evidence type="ECO:0000256" key="3">
    <source>
        <dbReference type="ARBA" id="ARBA00022989"/>
    </source>
</evidence>
<comment type="subcellular location">
    <subcellularLocation>
        <location evidence="1">Membrane</location>
        <topology evidence="1">Single-pass membrane protein</topology>
    </subcellularLocation>
</comment>
<keyword evidence="3 5" id="KW-1133">Transmembrane helix</keyword>
<dbReference type="EMBL" id="RDQH01000340">
    <property type="protein sequence ID" value="RXH76283.1"/>
    <property type="molecule type" value="Genomic_DNA"/>
</dbReference>
<protein>
    <recommendedName>
        <fullName evidence="6">Late embryogenesis abundant protein LEA-2 subgroup domain-containing protein</fullName>
    </recommendedName>
</protein>
<dbReference type="PANTHER" id="PTHR31415:SF109">
    <property type="entry name" value="NDR1_HIN1-LIKE PROTEIN 10"/>
    <property type="match status" value="1"/>
</dbReference>
<keyword evidence="8" id="KW-1185">Reference proteome</keyword>
<keyword evidence="2 5" id="KW-0812">Transmembrane</keyword>